<dbReference type="EMBL" id="CAADRA010005183">
    <property type="protein sequence ID" value="VFT86652.1"/>
    <property type="molecule type" value="Genomic_DNA"/>
</dbReference>
<dbReference type="SUPFAM" id="SSF50685">
    <property type="entry name" value="Barwin-like endoglucanases"/>
    <property type="match status" value="1"/>
</dbReference>
<evidence type="ECO:0000256" key="4">
    <source>
        <dbReference type="SAM" id="SignalP"/>
    </source>
</evidence>
<keyword evidence="8" id="KW-1185">Reference proteome</keyword>
<dbReference type="InterPro" id="IPR007112">
    <property type="entry name" value="Expansin/allergen_DPBB_dom"/>
</dbReference>
<feature type="chain" id="PRO_5033437074" evidence="4">
    <location>
        <begin position="21"/>
        <end position="402"/>
    </location>
</feature>
<dbReference type="InterPro" id="IPR051477">
    <property type="entry name" value="Expansin_CellWall"/>
</dbReference>
<keyword evidence="3" id="KW-1133">Transmembrane helix</keyword>
<dbReference type="InterPro" id="IPR036749">
    <property type="entry name" value="Expansin_CBD_sf"/>
</dbReference>
<reference evidence="6" key="2">
    <citation type="submission" date="2019-06" db="EMBL/GenBank/DDBJ databases">
        <title>Genomics analysis of Aphanomyces spp. identifies a new class of oomycete effector associated with host adaptation.</title>
        <authorList>
            <person name="Gaulin E."/>
        </authorList>
    </citation>
    <scope>NUCLEOTIDE SEQUENCE</scope>
    <source>
        <strain evidence="6">CBS 578.67</strain>
    </source>
</reference>
<feature type="compositionally biased region" description="Low complexity" evidence="2">
    <location>
        <begin position="242"/>
        <end position="259"/>
    </location>
</feature>
<keyword evidence="3" id="KW-0472">Membrane</keyword>
<evidence type="ECO:0000256" key="3">
    <source>
        <dbReference type="SAM" id="Phobius"/>
    </source>
</evidence>
<dbReference type="InterPro" id="IPR036908">
    <property type="entry name" value="RlpA-like_sf"/>
</dbReference>
<dbReference type="Gene3D" id="2.40.40.10">
    <property type="entry name" value="RlpA-like domain"/>
    <property type="match status" value="1"/>
</dbReference>
<accession>A0A485KP58</accession>
<evidence type="ECO:0000313" key="7">
    <source>
        <dbReference type="EMBL" id="VFT86652.1"/>
    </source>
</evidence>
<dbReference type="Proteomes" id="UP000332933">
    <property type="component" value="Unassembled WGS sequence"/>
</dbReference>
<organism evidence="7 8">
    <name type="scientific">Aphanomyces stellatus</name>
    <dbReference type="NCBI Taxonomy" id="120398"/>
    <lineage>
        <taxon>Eukaryota</taxon>
        <taxon>Sar</taxon>
        <taxon>Stramenopiles</taxon>
        <taxon>Oomycota</taxon>
        <taxon>Saprolegniomycetes</taxon>
        <taxon>Saprolegniales</taxon>
        <taxon>Verrucalvaceae</taxon>
        <taxon>Aphanomyces</taxon>
    </lineage>
</organism>
<name>A0A485KP58_9STRA</name>
<feature type="region of interest" description="Disordered" evidence="2">
    <location>
        <begin position="360"/>
        <end position="379"/>
    </location>
</feature>
<feature type="domain" description="Expansin-like EG45" evidence="5">
    <location>
        <begin position="39"/>
        <end position="136"/>
    </location>
</feature>
<dbReference type="EMBL" id="VJMH01005162">
    <property type="protein sequence ID" value="KAF0699673.1"/>
    <property type="molecule type" value="Genomic_DNA"/>
</dbReference>
<dbReference type="CDD" id="cd22271">
    <property type="entry name" value="DPBB_EXP_N-like"/>
    <property type="match status" value="1"/>
</dbReference>
<gene>
    <name evidence="7" type="primary">Aste57867_9773</name>
    <name evidence="6" type="ORF">As57867_009734</name>
    <name evidence="7" type="ORF">ASTE57867_9773</name>
</gene>
<evidence type="ECO:0000256" key="2">
    <source>
        <dbReference type="SAM" id="MobiDB-lite"/>
    </source>
</evidence>
<dbReference type="PANTHER" id="PTHR31836:SF21">
    <property type="entry name" value="EXPANSIN-LIKE PROTEIN 7"/>
    <property type="match status" value="1"/>
</dbReference>
<protein>
    <submittedName>
        <fullName evidence="7">Aste57867_9773 protein</fullName>
    </submittedName>
</protein>
<dbReference type="OrthoDB" id="77736at2759"/>
<proteinExistence type="predicted"/>
<dbReference type="AlphaFoldDB" id="A0A485KP58"/>
<dbReference type="InterPro" id="IPR009009">
    <property type="entry name" value="RlpA-like_DPBB"/>
</dbReference>
<feature type="region of interest" description="Disordered" evidence="2">
    <location>
        <begin position="239"/>
        <end position="275"/>
    </location>
</feature>
<evidence type="ECO:0000259" key="5">
    <source>
        <dbReference type="PROSITE" id="PS50842"/>
    </source>
</evidence>
<dbReference type="PROSITE" id="PS50842">
    <property type="entry name" value="EXPANSIN_EG45"/>
    <property type="match status" value="1"/>
</dbReference>
<dbReference type="Gene3D" id="2.60.40.760">
    <property type="entry name" value="Expansin, cellulose-binding-like domain"/>
    <property type="match status" value="1"/>
</dbReference>
<sequence>MPAWPQRLFTAASAVVPSLATFSGVASTYGGPLGVDAMSGNCGLMASLPSATKYHVALNDPQYNTGLHCGQCVQVRCTDRRCQSTKPVVAQVTDRCPECSHGDLDMTWPLFQDVTGFTTDKYAIAWAFVDCPVVPGGIQVCAKSGSSPFWLYVQPANTVAGVKTMAINGGRADPFPSNYYFMATRLGVALSQTKVEMTSWAGETIQATVALTADACTQLPQQFTKGLVMVDSGGEGIRPSMTTTTTTTPSPTTVAPLTTMTRPPPTNSTTNGSSVVMGANDTTITAANESTTILPPVTFSPSVTSIDDVASSAPSDTRNATVQTQVEAVSDTSYVLTCGGAAFALAVVAILYVVRQTREYDPPNDKQSDGSSARDRSSDEILCMGDEVPVVGRRHRLDSFLL</sequence>
<feature type="transmembrane region" description="Helical" evidence="3">
    <location>
        <begin position="334"/>
        <end position="354"/>
    </location>
</feature>
<keyword evidence="1 4" id="KW-0732">Signal</keyword>
<reference evidence="7 8" key="1">
    <citation type="submission" date="2019-03" db="EMBL/GenBank/DDBJ databases">
        <authorList>
            <person name="Gaulin E."/>
            <person name="Dumas B."/>
        </authorList>
    </citation>
    <scope>NUCLEOTIDE SEQUENCE [LARGE SCALE GENOMIC DNA]</scope>
    <source>
        <strain evidence="7">CBS 568.67</strain>
    </source>
</reference>
<feature type="signal peptide" evidence="4">
    <location>
        <begin position="1"/>
        <end position="20"/>
    </location>
</feature>
<evidence type="ECO:0000313" key="8">
    <source>
        <dbReference type="Proteomes" id="UP000332933"/>
    </source>
</evidence>
<dbReference type="Pfam" id="PF03330">
    <property type="entry name" value="DPBB_1"/>
    <property type="match status" value="1"/>
</dbReference>
<evidence type="ECO:0000256" key="1">
    <source>
        <dbReference type="ARBA" id="ARBA00022729"/>
    </source>
</evidence>
<keyword evidence="3" id="KW-0812">Transmembrane</keyword>
<dbReference type="PANTHER" id="PTHR31836">
    <property type="match status" value="1"/>
</dbReference>
<evidence type="ECO:0000313" key="6">
    <source>
        <dbReference type="EMBL" id="KAF0699673.1"/>
    </source>
</evidence>